<keyword evidence="2" id="KW-1185">Reference proteome</keyword>
<gene>
    <name evidence="1" type="ORF">AVEN_51821_1</name>
</gene>
<dbReference type="EMBL" id="BGPR01001710">
    <property type="protein sequence ID" value="GBM59996.1"/>
    <property type="molecule type" value="Genomic_DNA"/>
</dbReference>
<evidence type="ECO:0000313" key="1">
    <source>
        <dbReference type="EMBL" id="GBM59996.1"/>
    </source>
</evidence>
<proteinExistence type="predicted"/>
<dbReference type="AlphaFoldDB" id="A0A4Y2H4X7"/>
<accession>A0A4Y2H4X7</accession>
<organism evidence="1 2">
    <name type="scientific">Araneus ventricosus</name>
    <name type="common">Orbweaver spider</name>
    <name type="synonym">Epeira ventricosa</name>
    <dbReference type="NCBI Taxonomy" id="182803"/>
    <lineage>
        <taxon>Eukaryota</taxon>
        <taxon>Metazoa</taxon>
        <taxon>Ecdysozoa</taxon>
        <taxon>Arthropoda</taxon>
        <taxon>Chelicerata</taxon>
        <taxon>Arachnida</taxon>
        <taxon>Araneae</taxon>
        <taxon>Araneomorphae</taxon>
        <taxon>Entelegynae</taxon>
        <taxon>Araneoidea</taxon>
        <taxon>Araneidae</taxon>
        <taxon>Araneus</taxon>
    </lineage>
</organism>
<protein>
    <submittedName>
        <fullName evidence="1">Uncharacterized protein</fullName>
    </submittedName>
</protein>
<sequence>MIPDLGDNFEDKMNVVENARILAVSLLGTELSRTFEISLCDVYPVGKCINTESPSSESISWESCSHCELVNVTQIAILDRSKVVASLLCKSASWQQV</sequence>
<comment type="caution">
    <text evidence="1">The sequence shown here is derived from an EMBL/GenBank/DDBJ whole genome shotgun (WGS) entry which is preliminary data.</text>
</comment>
<name>A0A4Y2H4X7_ARAVE</name>
<dbReference type="Proteomes" id="UP000499080">
    <property type="component" value="Unassembled WGS sequence"/>
</dbReference>
<evidence type="ECO:0000313" key="2">
    <source>
        <dbReference type="Proteomes" id="UP000499080"/>
    </source>
</evidence>
<reference evidence="1 2" key="1">
    <citation type="journal article" date="2019" name="Sci. Rep.">
        <title>Orb-weaving spider Araneus ventricosus genome elucidates the spidroin gene catalogue.</title>
        <authorList>
            <person name="Kono N."/>
            <person name="Nakamura H."/>
            <person name="Ohtoshi R."/>
            <person name="Moran D.A.P."/>
            <person name="Shinohara A."/>
            <person name="Yoshida Y."/>
            <person name="Fujiwara M."/>
            <person name="Mori M."/>
            <person name="Tomita M."/>
            <person name="Arakawa K."/>
        </authorList>
    </citation>
    <scope>NUCLEOTIDE SEQUENCE [LARGE SCALE GENOMIC DNA]</scope>
</reference>